<reference evidence="7" key="2">
    <citation type="submission" date="2025-08" db="UniProtKB">
        <authorList>
            <consortium name="RefSeq"/>
        </authorList>
    </citation>
    <scope>IDENTIFICATION</scope>
    <source>
        <tissue evidence="7">Leaves</tissue>
    </source>
</reference>
<comment type="similarity">
    <text evidence="3">Belongs to the iron/ascorbate-dependent oxidoreductase family.</text>
</comment>
<evidence type="ECO:0000313" key="7">
    <source>
        <dbReference type="RefSeq" id="XP_027122432.1"/>
    </source>
</evidence>
<dbReference type="OrthoDB" id="288590at2759"/>
<protein>
    <submittedName>
        <fullName evidence="7">Protein LATERAL BRANCHING OXIDOREDUCTASE 1-like</fullName>
    </submittedName>
</protein>
<dbReference type="Pfam" id="PF03171">
    <property type="entry name" value="2OG-FeII_Oxy"/>
    <property type="match status" value="1"/>
</dbReference>
<evidence type="ECO:0000313" key="6">
    <source>
        <dbReference type="Proteomes" id="UP001652660"/>
    </source>
</evidence>
<keyword evidence="1 3" id="KW-0479">Metal-binding</keyword>
<gene>
    <name evidence="7" type="primary">LOC113739420</name>
</gene>
<sequence>MASSTTPTIDLEPFLRDGDEDAKKKATEEIRQACSEFGFFQVVNHGVPLDLMARAIDLSMEFFNNPMEEKKKSLLKPGLSPPPGYVNFQDFSNDGNEHFLILSPSSGLNIYPENPPEFGNALEEIFPNLVELSWLMERIVSISLGLAPNFLTEYNNDDRSCDFLKAVHYFPIEKADQINGTPAHKDANCLTFIFQNEVGGLEVLKNEQWIPILPAKGAIVVNIGDVIQVLSNDKFKSASHRVIRQKGKSRCSIVFFDNLHGDKWIEPLPKFTTEIGESPKYRGFMYKEYLQLRVKNKLDPPARPEDDINITHYSISTQDQGN</sequence>
<reference evidence="6" key="1">
    <citation type="journal article" date="2025" name="Foods">
        <title>Unveiling the Microbial Signatures of Arabica Coffee Cherries: Insights into Ripeness Specific Diversity, Functional Traits, and Implications for Quality and Safety.</title>
        <authorList>
            <consortium name="RefSeq"/>
            <person name="Tenea G.N."/>
            <person name="Cifuentes V."/>
            <person name="Reyes P."/>
            <person name="Cevallos-Vallejos M."/>
        </authorList>
    </citation>
    <scope>NUCLEOTIDE SEQUENCE [LARGE SCALE GENOMIC DNA]</scope>
</reference>
<dbReference type="GO" id="GO:0009805">
    <property type="term" value="P:coumarin biosynthetic process"/>
    <property type="evidence" value="ECO:0007669"/>
    <property type="project" value="UniProtKB-ARBA"/>
</dbReference>
<dbReference type="Proteomes" id="UP001652660">
    <property type="component" value="Chromosome 4c"/>
</dbReference>
<feature type="region of interest" description="Disordered" evidence="4">
    <location>
        <begin position="1"/>
        <end position="21"/>
    </location>
</feature>
<dbReference type="GO" id="GO:0016706">
    <property type="term" value="F:2-oxoglutarate-dependent dioxygenase activity"/>
    <property type="evidence" value="ECO:0007669"/>
    <property type="project" value="UniProtKB-ARBA"/>
</dbReference>
<keyword evidence="6" id="KW-1185">Reference proteome</keyword>
<name>A0A6P6X904_COFAR</name>
<dbReference type="GO" id="GO:0002238">
    <property type="term" value="P:response to molecule of fungal origin"/>
    <property type="evidence" value="ECO:0007669"/>
    <property type="project" value="UniProtKB-ARBA"/>
</dbReference>
<dbReference type="Gene3D" id="2.60.120.330">
    <property type="entry name" value="B-lactam Antibiotic, Isopenicillin N Synthase, Chain"/>
    <property type="match status" value="1"/>
</dbReference>
<feature type="domain" description="Fe2OG dioxygenase" evidence="5">
    <location>
        <begin position="159"/>
        <end position="259"/>
    </location>
</feature>
<dbReference type="PROSITE" id="PS51471">
    <property type="entry name" value="FE2OG_OXY"/>
    <property type="match status" value="1"/>
</dbReference>
<dbReference type="AlphaFoldDB" id="A0A6P6X904"/>
<keyword evidence="3" id="KW-0560">Oxidoreductase</keyword>
<dbReference type="PANTHER" id="PTHR47990">
    <property type="entry name" value="2-OXOGLUTARATE (2OG) AND FE(II)-DEPENDENT OXYGENASE SUPERFAMILY PROTEIN-RELATED"/>
    <property type="match status" value="1"/>
</dbReference>
<dbReference type="InterPro" id="IPR044861">
    <property type="entry name" value="IPNS-like_FE2OG_OXY"/>
</dbReference>
<dbReference type="SUPFAM" id="SSF51197">
    <property type="entry name" value="Clavaminate synthase-like"/>
    <property type="match status" value="1"/>
</dbReference>
<evidence type="ECO:0000256" key="3">
    <source>
        <dbReference type="RuleBase" id="RU003682"/>
    </source>
</evidence>
<evidence type="ECO:0000256" key="2">
    <source>
        <dbReference type="ARBA" id="ARBA00023004"/>
    </source>
</evidence>
<evidence type="ECO:0000259" key="5">
    <source>
        <dbReference type="PROSITE" id="PS51471"/>
    </source>
</evidence>
<dbReference type="InterPro" id="IPR027443">
    <property type="entry name" value="IPNS-like_sf"/>
</dbReference>
<proteinExistence type="inferred from homology"/>
<dbReference type="Pfam" id="PF14226">
    <property type="entry name" value="DIOX_N"/>
    <property type="match status" value="1"/>
</dbReference>
<evidence type="ECO:0000256" key="4">
    <source>
        <dbReference type="SAM" id="MobiDB-lite"/>
    </source>
</evidence>
<dbReference type="InterPro" id="IPR005123">
    <property type="entry name" value="Oxoglu/Fe-dep_dioxygenase_dom"/>
</dbReference>
<dbReference type="GO" id="GO:0046872">
    <property type="term" value="F:metal ion binding"/>
    <property type="evidence" value="ECO:0007669"/>
    <property type="project" value="UniProtKB-KW"/>
</dbReference>
<dbReference type="GeneID" id="113739420"/>
<keyword evidence="2 3" id="KW-0408">Iron</keyword>
<dbReference type="InterPro" id="IPR026992">
    <property type="entry name" value="DIOX_N"/>
</dbReference>
<evidence type="ECO:0000256" key="1">
    <source>
        <dbReference type="ARBA" id="ARBA00022723"/>
    </source>
</evidence>
<dbReference type="InterPro" id="IPR050231">
    <property type="entry name" value="Iron_ascorbate_oxido_reductase"/>
</dbReference>
<organism evidence="6 7">
    <name type="scientific">Coffea arabica</name>
    <name type="common">Arabian coffee</name>
    <dbReference type="NCBI Taxonomy" id="13443"/>
    <lineage>
        <taxon>Eukaryota</taxon>
        <taxon>Viridiplantae</taxon>
        <taxon>Streptophyta</taxon>
        <taxon>Embryophyta</taxon>
        <taxon>Tracheophyta</taxon>
        <taxon>Spermatophyta</taxon>
        <taxon>Magnoliopsida</taxon>
        <taxon>eudicotyledons</taxon>
        <taxon>Gunneridae</taxon>
        <taxon>Pentapetalae</taxon>
        <taxon>asterids</taxon>
        <taxon>lamiids</taxon>
        <taxon>Gentianales</taxon>
        <taxon>Rubiaceae</taxon>
        <taxon>Ixoroideae</taxon>
        <taxon>Gardenieae complex</taxon>
        <taxon>Bertiereae - Coffeeae clade</taxon>
        <taxon>Coffeeae</taxon>
        <taxon>Coffea</taxon>
    </lineage>
</organism>
<accession>A0A6P6X904</accession>
<dbReference type="RefSeq" id="XP_027122432.1">
    <property type="nucleotide sequence ID" value="XM_027266631.2"/>
</dbReference>